<keyword evidence="8 13" id="KW-0560">Oxidoreductase</keyword>
<reference evidence="14" key="1">
    <citation type="submission" date="2020-11" db="EMBL/GenBank/DDBJ databases">
        <authorList>
            <person name="Tran Van P."/>
        </authorList>
    </citation>
    <scope>NUCLEOTIDE SEQUENCE</scope>
</reference>
<evidence type="ECO:0000256" key="8">
    <source>
        <dbReference type="ARBA" id="ARBA00023002"/>
    </source>
</evidence>
<evidence type="ECO:0000313" key="15">
    <source>
        <dbReference type="Proteomes" id="UP000759131"/>
    </source>
</evidence>
<evidence type="ECO:0000256" key="2">
    <source>
        <dbReference type="ARBA" id="ARBA00004174"/>
    </source>
</evidence>
<dbReference type="EMBL" id="CAJPIZ010002447">
    <property type="protein sequence ID" value="CAG2105044.1"/>
    <property type="molecule type" value="Genomic_DNA"/>
</dbReference>
<proteinExistence type="inferred from homology"/>
<evidence type="ECO:0000256" key="3">
    <source>
        <dbReference type="ARBA" id="ARBA00004406"/>
    </source>
</evidence>
<protein>
    <recommendedName>
        <fullName evidence="16">Cytochrome P450</fullName>
    </recommendedName>
</protein>
<dbReference type="InterPro" id="IPR001128">
    <property type="entry name" value="Cyt_P450"/>
</dbReference>
<name>A0A7R9PYG4_9ACAR</name>
<dbReference type="PRINTS" id="PR00385">
    <property type="entry name" value="P450"/>
</dbReference>
<feature type="binding site" description="axial binding residue" evidence="12">
    <location>
        <position position="438"/>
    </location>
    <ligand>
        <name>heme</name>
        <dbReference type="ChEBI" id="CHEBI:30413"/>
    </ligand>
    <ligandPart>
        <name>Fe</name>
        <dbReference type="ChEBI" id="CHEBI:18248"/>
    </ligandPart>
</feature>
<dbReference type="PRINTS" id="PR00463">
    <property type="entry name" value="EP450I"/>
</dbReference>
<keyword evidence="5 12" id="KW-0349">Heme</keyword>
<dbReference type="InterPro" id="IPR050705">
    <property type="entry name" value="Cytochrome_P450_3A"/>
</dbReference>
<dbReference type="AlphaFoldDB" id="A0A7R9PYG4"/>
<organism evidence="14">
    <name type="scientific">Medioppia subpectinata</name>
    <dbReference type="NCBI Taxonomy" id="1979941"/>
    <lineage>
        <taxon>Eukaryota</taxon>
        <taxon>Metazoa</taxon>
        <taxon>Ecdysozoa</taxon>
        <taxon>Arthropoda</taxon>
        <taxon>Chelicerata</taxon>
        <taxon>Arachnida</taxon>
        <taxon>Acari</taxon>
        <taxon>Acariformes</taxon>
        <taxon>Sarcoptiformes</taxon>
        <taxon>Oribatida</taxon>
        <taxon>Brachypylina</taxon>
        <taxon>Oppioidea</taxon>
        <taxon>Oppiidae</taxon>
        <taxon>Medioppia</taxon>
    </lineage>
</organism>
<dbReference type="PROSITE" id="PS00086">
    <property type="entry name" value="CYTOCHROME_P450"/>
    <property type="match status" value="1"/>
</dbReference>
<gene>
    <name evidence="14" type="ORF">OSB1V03_LOCUS5057</name>
</gene>
<evidence type="ECO:0000256" key="12">
    <source>
        <dbReference type="PIRSR" id="PIRSR602401-1"/>
    </source>
</evidence>
<dbReference type="GO" id="GO:0005789">
    <property type="term" value="C:endoplasmic reticulum membrane"/>
    <property type="evidence" value="ECO:0007669"/>
    <property type="project" value="UniProtKB-SubCell"/>
</dbReference>
<evidence type="ECO:0000256" key="1">
    <source>
        <dbReference type="ARBA" id="ARBA00001971"/>
    </source>
</evidence>
<keyword evidence="6 12" id="KW-0479">Metal-binding</keyword>
<dbReference type="GO" id="GO:0005506">
    <property type="term" value="F:iron ion binding"/>
    <property type="evidence" value="ECO:0007669"/>
    <property type="project" value="InterPro"/>
</dbReference>
<dbReference type="Proteomes" id="UP000759131">
    <property type="component" value="Unassembled WGS sequence"/>
</dbReference>
<dbReference type="InterPro" id="IPR002401">
    <property type="entry name" value="Cyt_P450_E_grp-I"/>
</dbReference>
<dbReference type="InterPro" id="IPR017972">
    <property type="entry name" value="Cyt_P450_CS"/>
</dbReference>
<dbReference type="PANTHER" id="PTHR24302">
    <property type="entry name" value="CYTOCHROME P450 FAMILY 3"/>
    <property type="match status" value="1"/>
</dbReference>
<dbReference type="PANTHER" id="PTHR24302:SF15">
    <property type="entry name" value="FATTY-ACID PEROXYGENASE"/>
    <property type="match status" value="1"/>
</dbReference>
<comment type="subcellular location">
    <subcellularLocation>
        <location evidence="3">Endoplasmic reticulum membrane</location>
        <topology evidence="3">Peripheral membrane protein</topology>
    </subcellularLocation>
    <subcellularLocation>
        <location evidence="2">Microsome membrane</location>
        <topology evidence="2">Peripheral membrane protein</topology>
    </subcellularLocation>
</comment>
<evidence type="ECO:0000256" key="11">
    <source>
        <dbReference type="ARBA" id="ARBA00043906"/>
    </source>
</evidence>
<evidence type="ECO:0000256" key="13">
    <source>
        <dbReference type="RuleBase" id="RU000461"/>
    </source>
</evidence>
<keyword evidence="15" id="KW-1185">Reference proteome</keyword>
<dbReference type="SUPFAM" id="SSF48264">
    <property type="entry name" value="Cytochrome P450"/>
    <property type="match status" value="1"/>
</dbReference>
<evidence type="ECO:0000256" key="6">
    <source>
        <dbReference type="ARBA" id="ARBA00022723"/>
    </source>
</evidence>
<comment type="cofactor">
    <cofactor evidence="1 12">
        <name>heme</name>
        <dbReference type="ChEBI" id="CHEBI:30413"/>
    </cofactor>
</comment>
<evidence type="ECO:0008006" key="16">
    <source>
        <dbReference type="Google" id="ProtNLM"/>
    </source>
</evidence>
<keyword evidence="7" id="KW-0492">Microsome</keyword>
<dbReference type="FunFam" id="1.10.630.10:FF:000182">
    <property type="entry name" value="Cytochrome P450 3A4"/>
    <property type="match status" value="1"/>
</dbReference>
<keyword evidence="10 13" id="KW-0503">Monooxygenase</keyword>
<comment type="function">
    <text evidence="11">Cytochromes P450 are a group of heme-thiolate monooxygenases. They oxidize a variety of structurally unrelated compounds, including steroids, fatty acids, and xenobiotics.</text>
</comment>
<dbReference type="GO" id="GO:0008395">
    <property type="term" value="F:steroid hydroxylase activity"/>
    <property type="evidence" value="ECO:0007669"/>
    <property type="project" value="TreeGrafter"/>
</dbReference>
<keyword evidence="7" id="KW-0256">Endoplasmic reticulum</keyword>
<dbReference type="EMBL" id="OC857022">
    <property type="protein sequence ID" value="CAD7624614.1"/>
    <property type="molecule type" value="Genomic_DNA"/>
</dbReference>
<comment type="similarity">
    <text evidence="4 13">Belongs to the cytochrome P450 family.</text>
</comment>
<dbReference type="OrthoDB" id="1470350at2759"/>
<evidence type="ECO:0000256" key="10">
    <source>
        <dbReference type="ARBA" id="ARBA00023033"/>
    </source>
</evidence>
<evidence type="ECO:0000256" key="4">
    <source>
        <dbReference type="ARBA" id="ARBA00010617"/>
    </source>
</evidence>
<sequence length="496" mass="56554">MYKRMSLLERNGIPGPRPHLIMGNMYEYYTRGYNDCFERWKKQHGKIFGYYLGAKPFVVITDPELLKVIEVKEFNHFFDRPYVVPGGLYRNPKFHQQLYRVNRVDQDKWRAMRQSMSPWFSSLQLKSMVPTIVQCADDMVKLVAPLAQSNQEFNLYRVFEGVTMDAIHRTAFGVNTGAQKVTDNTPTTGDTNTLMDAHRATLAAKTSEMLASLVLCLPELSLAINAVRDIVERVCDKLGLNQDVLLWESVEKIVNTRLTQRGGSTGPYRDVLELMIAANRLSKTEIVANAIAIDEAAFESPANNLGFIFHHLVNQPDLQRRVYQELRDELVDSDGNPTHMDYQSLNRLPFTDAVIMEAFRIFPTDPLFMSHSPAGDYRYGSVTLPAGVDIRVPTYQLHRDPEYWEEPDVFNPDRFMGNSLKSVNPYVYQPFGVGPRMCPGKRFSVLEIKIILAKLLLNYKVVPGDKTEPIGGLDLEFKLFSLSPRNGISVRLEARN</sequence>
<accession>A0A7R9PYG4</accession>
<dbReference type="InterPro" id="IPR036396">
    <property type="entry name" value="Cyt_P450_sf"/>
</dbReference>
<evidence type="ECO:0000256" key="5">
    <source>
        <dbReference type="ARBA" id="ARBA00022617"/>
    </source>
</evidence>
<keyword evidence="9 12" id="KW-0408">Iron</keyword>
<evidence type="ECO:0000256" key="9">
    <source>
        <dbReference type="ARBA" id="ARBA00023004"/>
    </source>
</evidence>
<evidence type="ECO:0000313" key="14">
    <source>
        <dbReference type="EMBL" id="CAD7624614.1"/>
    </source>
</evidence>
<dbReference type="Pfam" id="PF00067">
    <property type="entry name" value="p450"/>
    <property type="match status" value="1"/>
</dbReference>
<dbReference type="GO" id="GO:0020037">
    <property type="term" value="F:heme binding"/>
    <property type="evidence" value="ECO:0007669"/>
    <property type="project" value="InterPro"/>
</dbReference>
<evidence type="ECO:0000256" key="7">
    <source>
        <dbReference type="ARBA" id="ARBA00022848"/>
    </source>
</evidence>
<dbReference type="GO" id="GO:0016705">
    <property type="term" value="F:oxidoreductase activity, acting on paired donors, with incorporation or reduction of molecular oxygen"/>
    <property type="evidence" value="ECO:0007669"/>
    <property type="project" value="InterPro"/>
</dbReference>
<dbReference type="Gene3D" id="1.10.630.10">
    <property type="entry name" value="Cytochrome P450"/>
    <property type="match status" value="1"/>
</dbReference>